<dbReference type="Pfam" id="PF02685">
    <property type="entry name" value="Glucokinase"/>
    <property type="match status" value="1"/>
</dbReference>
<proteinExistence type="inferred from homology"/>
<dbReference type="SUPFAM" id="SSF53067">
    <property type="entry name" value="Actin-like ATPase domain"/>
    <property type="match status" value="1"/>
</dbReference>
<dbReference type="Gene3D" id="3.40.367.20">
    <property type="match status" value="1"/>
</dbReference>
<dbReference type="GO" id="GO:0005536">
    <property type="term" value="F:D-glucose binding"/>
    <property type="evidence" value="ECO:0007669"/>
    <property type="project" value="InterPro"/>
</dbReference>
<organism evidence="5 6">
    <name type="scientific">Kinneretia aquatilis</name>
    <dbReference type="NCBI Taxonomy" id="2070761"/>
    <lineage>
        <taxon>Bacteria</taxon>
        <taxon>Pseudomonadati</taxon>
        <taxon>Pseudomonadota</taxon>
        <taxon>Betaproteobacteria</taxon>
        <taxon>Burkholderiales</taxon>
        <taxon>Sphaerotilaceae</taxon>
        <taxon>Roseateles</taxon>
    </lineage>
</organism>
<dbReference type="InterPro" id="IPR043129">
    <property type="entry name" value="ATPase_NBD"/>
</dbReference>
<keyword evidence="3" id="KW-0067">ATP-binding</keyword>
<dbReference type="GO" id="GO:0005829">
    <property type="term" value="C:cytosol"/>
    <property type="evidence" value="ECO:0007669"/>
    <property type="project" value="TreeGrafter"/>
</dbReference>
<keyword evidence="1 3" id="KW-0808">Transferase</keyword>
<dbReference type="NCBIfam" id="TIGR00749">
    <property type="entry name" value="glk"/>
    <property type="match status" value="1"/>
</dbReference>
<comment type="catalytic activity">
    <reaction evidence="3">
        <text>D-glucose + ATP = D-glucose 6-phosphate + ADP + H(+)</text>
        <dbReference type="Rhea" id="RHEA:17825"/>
        <dbReference type="ChEBI" id="CHEBI:4167"/>
        <dbReference type="ChEBI" id="CHEBI:15378"/>
        <dbReference type="ChEBI" id="CHEBI:30616"/>
        <dbReference type="ChEBI" id="CHEBI:61548"/>
        <dbReference type="ChEBI" id="CHEBI:456216"/>
        <dbReference type="EC" id="2.7.1.2"/>
    </reaction>
</comment>
<dbReference type="PANTHER" id="PTHR47690">
    <property type="entry name" value="GLUCOKINASE"/>
    <property type="match status" value="1"/>
</dbReference>
<dbReference type="InterPro" id="IPR003836">
    <property type="entry name" value="Glucokinase"/>
</dbReference>
<gene>
    <name evidence="3 5" type="primary">glk</name>
    <name evidence="5" type="ORF">C1O66_08820</name>
</gene>
<dbReference type="GO" id="GO:0004340">
    <property type="term" value="F:glucokinase activity"/>
    <property type="evidence" value="ECO:0007669"/>
    <property type="project" value="UniProtKB-UniRule"/>
</dbReference>
<dbReference type="OrthoDB" id="257751at2"/>
<dbReference type="AlphaFoldDB" id="A0A2N8KVY6"/>
<reference evidence="5 6" key="1">
    <citation type="submission" date="2018-01" db="EMBL/GenBank/DDBJ databases">
        <title>Draft genome sequence of Paucibacter aquatile CR182 isolated from freshwater of the Nakdong River.</title>
        <authorList>
            <person name="Choi A."/>
            <person name="Chung E.J."/>
        </authorList>
    </citation>
    <scope>NUCLEOTIDE SEQUENCE [LARGE SCALE GENOMIC DNA]</scope>
    <source>
        <strain evidence="5 6">CR182</strain>
    </source>
</reference>
<sequence length="327" mass="33412">MLTPVPSPDTFPRLLADIGGTNARFAWVDAPGAPLRACAIYRGAEHASLAAAVEAYLQQQGLPRPQALAIGIAYPISGDEVRMTNGAWSFSISGLQRELGLKRLTVINDFAALALGIPDLQAAQLHALGPGEAVAGAPLAVIGAGTGLGVAGLMPLPGGGWWPVSGEGGHATLAGLDDFEDAVIARLRARFGHVSAERALSGPGLVNLYQACTELNGQPVLSLEPAEVLGRSEAGDATAAQAIALFCGFLGSMAGNVTLTLGARGGVYIGGGIAPRLLKELRSSTFRSRFEGKGRLSGFLTPIPCHVIDAAVSPALEGASRALDLGL</sequence>
<evidence type="ECO:0000256" key="2">
    <source>
        <dbReference type="ARBA" id="ARBA00022777"/>
    </source>
</evidence>
<feature type="binding site" evidence="3">
    <location>
        <begin position="16"/>
        <end position="21"/>
    </location>
    <ligand>
        <name>ATP</name>
        <dbReference type="ChEBI" id="CHEBI:30616"/>
    </ligand>
</feature>
<keyword evidence="2 3" id="KW-0418">Kinase</keyword>
<evidence type="ECO:0000313" key="5">
    <source>
        <dbReference type="EMBL" id="PND37617.1"/>
    </source>
</evidence>
<dbReference type="PANTHER" id="PTHR47690:SF1">
    <property type="entry name" value="GLUCOKINASE"/>
    <property type="match status" value="1"/>
</dbReference>
<dbReference type="GO" id="GO:0005524">
    <property type="term" value="F:ATP binding"/>
    <property type="evidence" value="ECO:0007669"/>
    <property type="project" value="UniProtKB-UniRule"/>
</dbReference>
<dbReference type="Proteomes" id="UP000235916">
    <property type="component" value="Unassembled WGS sequence"/>
</dbReference>
<dbReference type="HAMAP" id="MF_00524">
    <property type="entry name" value="Glucokinase"/>
    <property type="match status" value="1"/>
</dbReference>
<comment type="caution">
    <text evidence="5">The sequence shown here is derived from an EMBL/GenBank/DDBJ whole genome shotgun (WGS) entry which is preliminary data.</text>
</comment>
<dbReference type="RefSeq" id="WP_102767535.1">
    <property type="nucleotide sequence ID" value="NZ_POSP01000003.1"/>
</dbReference>
<dbReference type="InterPro" id="IPR050201">
    <property type="entry name" value="Bacterial_glucokinase"/>
</dbReference>
<keyword evidence="3" id="KW-0963">Cytoplasm</keyword>
<protein>
    <recommendedName>
        <fullName evidence="3">Glucokinase</fullName>
        <ecNumber evidence="3">2.7.1.2</ecNumber>
    </recommendedName>
    <alternativeName>
        <fullName evidence="3">Glucose kinase</fullName>
    </alternativeName>
</protein>
<evidence type="ECO:0000256" key="3">
    <source>
        <dbReference type="HAMAP-Rule" id="MF_00524"/>
    </source>
</evidence>
<dbReference type="GO" id="GO:0006096">
    <property type="term" value="P:glycolytic process"/>
    <property type="evidence" value="ECO:0007669"/>
    <property type="project" value="UniProtKB-UniRule"/>
</dbReference>
<keyword evidence="3" id="KW-0324">Glycolysis</keyword>
<name>A0A2N8KVY6_9BURK</name>
<evidence type="ECO:0000313" key="6">
    <source>
        <dbReference type="Proteomes" id="UP000235916"/>
    </source>
</evidence>
<evidence type="ECO:0000256" key="1">
    <source>
        <dbReference type="ARBA" id="ARBA00022679"/>
    </source>
</evidence>
<accession>A0A2N8KVY6</accession>
<comment type="subcellular location">
    <subcellularLocation>
        <location evidence="3">Cytoplasm</location>
    </subcellularLocation>
</comment>
<dbReference type="CDD" id="cd24008">
    <property type="entry name" value="ASKHA_NBD_GLK"/>
    <property type="match status" value="1"/>
</dbReference>
<dbReference type="EMBL" id="POSP01000003">
    <property type="protein sequence ID" value="PND37617.1"/>
    <property type="molecule type" value="Genomic_DNA"/>
</dbReference>
<dbReference type="Gene3D" id="3.30.420.40">
    <property type="match status" value="1"/>
</dbReference>
<keyword evidence="3" id="KW-0547">Nucleotide-binding</keyword>
<comment type="similarity">
    <text evidence="3 4">Belongs to the bacterial glucokinase family.</text>
</comment>
<dbReference type="EC" id="2.7.1.2" evidence="3"/>
<keyword evidence="6" id="KW-1185">Reference proteome</keyword>
<evidence type="ECO:0000256" key="4">
    <source>
        <dbReference type="RuleBase" id="RU004046"/>
    </source>
</evidence>